<gene>
    <name evidence="1" type="ORF">GSI_07355</name>
</gene>
<evidence type="ECO:0000313" key="2">
    <source>
        <dbReference type="Proteomes" id="UP000230002"/>
    </source>
</evidence>
<evidence type="ECO:0000313" key="1">
    <source>
        <dbReference type="EMBL" id="PIL30653.1"/>
    </source>
</evidence>
<sequence>MLSRKALPKLSTVTCPHVMVERFGDVTLKHLKVEWWDREKDNFWMPVIVLGERGGLYLEPYSGTLETLEYALASYYSRPEQSLELPYLKYLFISSGISDVSHILSWLSIPQTTTIHIAAFDYSFNRDSSARVRSLVSAIGRVHLRLLPCQDQGLETYFVECRAGDGPFSVAESASPDAESRDRAVDLRAFLHLVHLDGCQLHMETLARMLQPNAQSGCVEGETGQAAALACPSLANLVVDIRCAFVHRSAAASGSGGRATHVHESSSSLCRPDTVAGIDGLFRQQCAVLQRLLAARASSRSRLKSLDLRLRPSKVSDFGFRETVDGVPVDSRTSVVWPTRAAMKSVMKSLQEVVDGPMVFKLGRPNGWRDVYP</sequence>
<proteinExistence type="predicted"/>
<organism evidence="1 2">
    <name type="scientific">Ganoderma sinense ZZ0214-1</name>
    <dbReference type="NCBI Taxonomy" id="1077348"/>
    <lineage>
        <taxon>Eukaryota</taxon>
        <taxon>Fungi</taxon>
        <taxon>Dikarya</taxon>
        <taxon>Basidiomycota</taxon>
        <taxon>Agaricomycotina</taxon>
        <taxon>Agaricomycetes</taxon>
        <taxon>Polyporales</taxon>
        <taxon>Polyporaceae</taxon>
        <taxon>Ganoderma</taxon>
    </lineage>
</organism>
<accession>A0A2G8SA71</accession>
<name>A0A2G8SA71_9APHY</name>
<dbReference type="EMBL" id="AYKW01000014">
    <property type="protein sequence ID" value="PIL30653.1"/>
    <property type="molecule type" value="Genomic_DNA"/>
</dbReference>
<reference evidence="1 2" key="1">
    <citation type="journal article" date="2015" name="Sci. Rep.">
        <title>Chromosome-level genome map provides insights into diverse defense mechanisms in the medicinal fungus Ganoderma sinense.</title>
        <authorList>
            <person name="Zhu Y."/>
            <person name="Xu J."/>
            <person name="Sun C."/>
            <person name="Zhou S."/>
            <person name="Xu H."/>
            <person name="Nelson D.R."/>
            <person name="Qian J."/>
            <person name="Song J."/>
            <person name="Luo H."/>
            <person name="Xiang L."/>
            <person name="Li Y."/>
            <person name="Xu Z."/>
            <person name="Ji A."/>
            <person name="Wang L."/>
            <person name="Lu S."/>
            <person name="Hayward A."/>
            <person name="Sun W."/>
            <person name="Li X."/>
            <person name="Schwartz D.C."/>
            <person name="Wang Y."/>
            <person name="Chen S."/>
        </authorList>
    </citation>
    <scope>NUCLEOTIDE SEQUENCE [LARGE SCALE GENOMIC DNA]</scope>
    <source>
        <strain evidence="1 2">ZZ0214-1</strain>
    </source>
</reference>
<dbReference type="Proteomes" id="UP000230002">
    <property type="component" value="Unassembled WGS sequence"/>
</dbReference>
<dbReference type="AlphaFoldDB" id="A0A2G8SA71"/>
<comment type="caution">
    <text evidence="1">The sequence shown here is derived from an EMBL/GenBank/DDBJ whole genome shotgun (WGS) entry which is preliminary data.</text>
</comment>
<keyword evidence="2" id="KW-1185">Reference proteome</keyword>
<protein>
    <submittedName>
        <fullName evidence="1">Uncharacterized protein</fullName>
    </submittedName>
</protein>